<dbReference type="SUPFAM" id="SSF103473">
    <property type="entry name" value="MFS general substrate transporter"/>
    <property type="match status" value="1"/>
</dbReference>
<comment type="subcellular location">
    <subcellularLocation>
        <location evidence="1">Cell membrane</location>
        <topology evidence="1">Multi-pass membrane protein</topology>
    </subcellularLocation>
</comment>
<evidence type="ECO:0000256" key="4">
    <source>
        <dbReference type="ARBA" id="ARBA00022692"/>
    </source>
</evidence>
<dbReference type="RefSeq" id="WP_208848726.1">
    <property type="nucleotide sequence ID" value="NZ_JAGGDJ010000013.1"/>
</dbReference>
<evidence type="ECO:0000256" key="1">
    <source>
        <dbReference type="ARBA" id="ARBA00004651"/>
    </source>
</evidence>
<dbReference type="Gene3D" id="1.20.1250.20">
    <property type="entry name" value="MFS general substrate transporter like domains"/>
    <property type="match status" value="1"/>
</dbReference>
<dbReference type="CDD" id="cd17324">
    <property type="entry name" value="MFS_NepI_like"/>
    <property type="match status" value="1"/>
</dbReference>
<dbReference type="InterPro" id="IPR050189">
    <property type="entry name" value="MFS_Efflux_Transporters"/>
</dbReference>
<feature type="transmembrane region" description="Helical" evidence="7">
    <location>
        <begin position="298"/>
        <end position="319"/>
    </location>
</feature>
<keyword evidence="6 7" id="KW-0472">Membrane</keyword>
<feature type="transmembrane region" description="Helical" evidence="7">
    <location>
        <begin position="39"/>
        <end position="58"/>
    </location>
</feature>
<reference evidence="9 10" key="1">
    <citation type="submission" date="2021-03" db="EMBL/GenBank/DDBJ databases">
        <title>Paenibacillus artemisicola MWE-103 whole genome sequence.</title>
        <authorList>
            <person name="Ham Y.J."/>
        </authorList>
    </citation>
    <scope>NUCLEOTIDE SEQUENCE [LARGE SCALE GENOMIC DNA]</scope>
    <source>
        <strain evidence="9 10">MWE-103</strain>
    </source>
</reference>
<feature type="transmembrane region" description="Helical" evidence="7">
    <location>
        <begin position="358"/>
        <end position="383"/>
    </location>
</feature>
<evidence type="ECO:0000256" key="7">
    <source>
        <dbReference type="SAM" id="Phobius"/>
    </source>
</evidence>
<evidence type="ECO:0000313" key="10">
    <source>
        <dbReference type="Proteomes" id="UP000670947"/>
    </source>
</evidence>
<dbReference type="PROSITE" id="PS50850">
    <property type="entry name" value="MFS"/>
    <property type="match status" value="1"/>
</dbReference>
<evidence type="ECO:0000256" key="6">
    <source>
        <dbReference type="ARBA" id="ARBA00023136"/>
    </source>
</evidence>
<feature type="transmembrane region" description="Helical" evidence="7">
    <location>
        <begin position="210"/>
        <end position="230"/>
    </location>
</feature>
<evidence type="ECO:0000259" key="8">
    <source>
        <dbReference type="PROSITE" id="PS50850"/>
    </source>
</evidence>
<keyword evidence="10" id="KW-1185">Reference proteome</keyword>
<evidence type="ECO:0000256" key="5">
    <source>
        <dbReference type="ARBA" id="ARBA00022989"/>
    </source>
</evidence>
<keyword evidence="2" id="KW-0813">Transport</keyword>
<feature type="transmembrane region" description="Helical" evidence="7">
    <location>
        <begin position="242"/>
        <end position="262"/>
    </location>
</feature>
<dbReference type="EMBL" id="JAGGDJ010000013">
    <property type="protein sequence ID" value="MBO7745904.1"/>
    <property type="molecule type" value="Genomic_DNA"/>
</dbReference>
<feature type="transmembrane region" description="Helical" evidence="7">
    <location>
        <begin position="157"/>
        <end position="177"/>
    </location>
</feature>
<evidence type="ECO:0000256" key="3">
    <source>
        <dbReference type="ARBA" id="ARBA00022475"/>
    </source>
</evidence>
<dbReference type="PANTHER" id="PTHR43124">
    <property type="entry name" value="PURINE EFFLUX PUMP PBUE"/>
    <property type="match status" value="1"/>
</dbReference>
<keyword evidence="5 7" id="KW-1133">Transmembrane helix</keyword>
<dbReference type="InterPro" id="IPR036259">
    <property type="entry name" value="MFS_trans_sf"/>
</dbReference>
<organism evidence="9 10">
    <name type="scientific">Paenibacillus artemisiicola</name>
    <dbReference type="NCBI Taxonomy" id="1172618"/>
    <lineage>
        <taxon>Bacteria</taxon>
        <taxon>Bacillati</taxon>
        <taxon>Bacillota</taxon>
        <taxon>Bacilli</taxon>
        <taxon>Bacillales</taxon>
        <taxon>Paenibacillaceae</taxon>
        <taxon>Paenibacillus</taxon>
    </lineage>
</organism>
<feature type="transmembrane region" description="Helical" evidence="7">
    <location>
        <begin position="7"/>
        <end position="27"/>
    </location>
</feature>
<dbReference type="InterPro" id="IPR011701">
    <property type="entry name" value="MFS"/>
</dbReference>
<keyword evidence="3" id="KW-1003">Cell membrane</keyword>
<feature type="transmembrane region" description="Helical" evidence="7">
    <location>
        <begin position="99"/>
        <end position="119"/>
    </location>
</feature>
<feature type="transmembrane region" description="Helical" evidence="7">
    <location>
        <begin position="269"/>
        <end position="286"/>
    </location>
</feature>
<keyword evidence="4 7" id="KW-0812">Transmembrane</keyword>
<evidence type="ECO:0000256" key="2">
    <source>
        <dbReference type="ARBA" id="ARBA00022448"/>
    </source>
</evidence>
<evidence type="ECO:0000313" key="9">
    <source>
        <dbReference type="EMBL" id="MBO7745904.1"/>
    </source>
</evidence>
<dbReference type="InterPro" id="IPR020846">
    <property type="entry name" value="MFS_dom"/>
</dbReference>
<sequence length="397" mass="40603">MGKFTALFFLVMFMIGTDTFLISPLIPTLQAEFGVSTGHAGWMIGAYTLGSALFALIAGPLSDGWNRRTVMLCGLLGFSAATALCGFADGFWTMCLLRFLAGVSAAFTAPQVWASIPAVMPASRIPKTMGVAFSGLAASQAFGVPIGSWLAAAHWSVPFWTIGAASLLLAAAVFRLMPDVKPAAAPPGGRAAILRRYAPLAASSRARSGFLAYLLLHLGSGASLAFAGKWMADRFALPVGQIGTVMMFLGLGTLLGSLLGAYPARKLGRANAAAAGLALIAALYVLGPHLGSLPAATALYLLIFALLGMVFPVIMEALTSLNASIRGTISSLANATMNGANTIGAWISGLLYAQLGGYAAIGLFSAVCLLLALGAFLAGGVLAERAPARGGEAAAKP</sequence>
<dbReference type="Proteomes" id="UP000670947">
    <property type="component" value="Unassembled WGS sequence"/>
</dbReference>
<feature type="transmembrane region" description="Helical" evidence="7">
    <location>
        <begin position="70"/>
        <end position="93"/>
    </location>
</feature>
<feature type="domain" description="Major facilitator superfamily (MFS) profile" evidence="8">
    <location>
        <begin position="4"/>
        <end position="386"/>
    </location>
</feature>
<feature type="transmembrane region" description="Helical" evidence="7">
    <location>
        <begin position="331"/>
        <end position="352"/>
    </location>
</feature>
<feature type="transmembrane region" description="Helical" evidence="7">
    <location>
        <begin position="131"/>
        <end position="151"/>
    </location>
</feature>
<gene>
    <name evidence="9" type="ORF">I8J29_16985</name>
</gene>
<accession>A0ABS3WC91</accession>
<protein>
    <submittedName>
        <fullName evidence="9">MFS transporter</fullName>
    </submittedName>
</protein>
<name>A0ABS3WC91_9BACL</name>
<comment type="caution">
    <text evidence="9">The sequence shown here is derived from an EMBL/GenBank/DDBJ whole genome shotgun (WGS) entry which is preliminary data.</text>
</comment>
<dbReference type="Pfam" id="PF07690">
    <property type="entry name" value="MFS_1"/>
    <property type="match status" value="1"/>
</dbReference>
<dbReference type="PANTHER" id="PTHR43124:SF3">
    <property type="entry name" value="CHLORAMPHENICOL EFFLUX PUMP RV0191"/>
    <property type="match status" value="1"/>
</dbReference>
<proteinExistence type="predicted"/>